<keyword evidence="1" id="KW-1185">Reference proteome</keyword>
<dbReference type="Proteomes" id="UP000095283">
    <property type="component" value="Unplaced"/>
</dbReference>
<reference evidence="2" key="1">
    <citation type="submission" date="2016-11" db="UniProtKB">
        <authorList>
            <consortium name="WormBaseParasite"/>
        </authorList>
    </citation>
    <scope>IDENTIFICATION</scope>
</reference>
<dbReference type="WBParaSite" id="Hba_08994">
    <property type="protein sequence ID" value="Hba_08994"/>
    <property type="gene ID" value="Hba_08994"/>
</dbReference>
<evidence type="ECO:0000313" key="2">
    <source>
        <dbReference type="WBParaSite" id="Hba_08994"/>
    </source>
</evidence>
<evidence type="ECO:0000313" key="1">
    <source>
        <dbReference type="Proteomes" id="UP000095283"/>
    </source>
</evidence>
<accession>A0A1I7WV09</accession>
<name>A0A1I7WV09_HETBA</name>
<organism evidence="1 2">
    <name type="scientific">Heterorhabditis bacteriophora</name>
    <name type="common">Entomopathogenic nematode worm</name>
    <dbReference type="NCBI Taxonomy" id="37862"/>
    <lineage>
        <taxon>Eukaryota</taxon>
        <taxon>Metazoa</taxon>
        <taxon>Ecdysozoa</taxon>
        <taxon>Nematoda</taxon>
        <taxon>Chromadorea</taxon>
        <taxon>Rhabditida</taxon>
        <taxon>Rhabditina</taxon>
        <taxon>Rhabditomorpha</taxon>
        <taxon>Strongyloidea</taxon>
        <taxon>Heterorhabditidae</taxon>
        <taxon>Heterorhabditis</taxon>
    </lineage>
</organism>
<proteinExistence type="predicted"/>
<protein>
    <submittedName>
        <fullName evidence="2">Uncharacterized protein</fullName>
    </submittedName>
</protein>
<dbReference type="AlphaFoldDB" id="A0A1I7WV09"/>
<sequence length="43" mass="5080">MYLYTYIMHYLSRFASLLTVLLLLLFRSADLLALSNFIESFSE</sequence>